<dbReference type="RefSeq" id="WP_189631261.1">
    <property type="nucleotide sequence ID" value="NZ_BNAG01000004.1"/>
</dbReference>
<accession>A0ABQ3IBL4</accession>
<comment type="caution">
    <text evidence="1">The sequence shown here is derived from an EMBL/GenBank/DDBJ whole genome shotgun (WGS) entry which is preliminary data.</text>
</comment>
<dbReference type="Proteomes" id="UP000658258">
    <property type="component" value="Unassembled WGS sequence"/>
</dbReference>
<evidence type="ECO:0000313" key="1">
    <source>
        <dbReference type="EMBL" id="GHE72849.1"/>
    </source>
</evidence>
<keyword evidence="2" id="KW-1185">Reference proteome</keyword>
<gene>
    <name evidence="1" type="ORF">GCM10011340_31640</name>
</gene>
<protein>
    <recommendedName>
        <fullName evidence="3">Microcin J25-processing protein McjB C-terminal domain-containing protein</fullName>
    </recommendedName>
</protein>
<reference evidence="2" key="1">
    <citation type="journal article" date="2019" name="Int. J. Syst. Evol. Microbiol.">
        <title>The Global Catalogue of Microorganisms (GCM) 10K type strain sequencing project: providing services to taxonomists for standard genome sequencing and annotation.</title>
        <authorList>
            <consortium name="The Broad Institute Genomics Platform"/>
            <consortium name="The Broad Institute Genome Sequencing Center for Infectious Disease"/>
            <person name="Wu L."/>
            <person name="Ma J."/>
        </authorList>
    </citation>
    <scope>NUCLEOTIDE SEQUENCE [LARGE SCALE GENOMIC DNA]</scope>
    <source>
        <strain evidence="2">CGMCC 1.15111</strain>
    </source>
</reference>
<evidence type="ECO:0000313" key="2">
    <source>
        <dbReference type="Proteomes" id="UP000658258"/>
    </source>
</evidence>
<name>A0ABQ3IBL4_9BACT</name>
<evidence type="ECO:0008006" key="3">
    <source>
        <dbReference type="Google" id="ProtNLM"/>
    </source>
</evidence>
<dbReference type="EMBL" id="BNAG01000004">
    <property type="protein sequence ID" value="GHE72849.1"/>
    <property type="molecule type" value="Genomic_DNA"/>
</dbReference>
<proteinExistence type="predicted"/>
<organism evidence="1 2">
    <name type="scientific">Roseivirga thermotolerans</name>
    <dbReference type="NCBI Taxonomy" id="1758176"/>
    <lineage>
        <taxon>Bacteria</taxon>
        <taxon>Pseudomonadati</taxon>
        <taxon>Bacteroidota</taxon>
        <taxon>Cytophagia</taxon>
        <taxon>Cytophagales</taxon>
        <taxon>Roseivirgaceae</taxon>
        <taxon>Roseivirga</taxon>
    </lineage>
</organism>
<sequence>MKRLTLTQLKNICLSIRESIELNKSKTNLFKDFPQGCCRDASLIVGIILKKMGAIELVYCRRDFDVHYKSHAWLEYNSFIIDITADQFDTTIPNVIVSRTPIMPFHQKQHEEPLTLSIAGMDTIDLLKDMEIIEAALSPKYSS</sequence>